<dbReference type="Proteomes" id="UP000326799">
    <property type="component" value="Unassembled WGS sequence"/>
</dbReference>
<evidence type="ECO:0000313" key="2">
    <source>
        <dbReference type="EMBL" id="KAB8212769.1"/>
    </source>
</evidence>
<name>A0A5N6E634_9EURO</name>
<keyword evidence="1" id="KW-0472">Membrane</keyword>
<accession>A0A5N6E634</accession>
<protein>
    <submittedName>
        <fullName evidence="2">Uncharacterized protein</fullName>
    </submittedName>
</protein>
<gene>
    <name evidence="2" type="ORF">BDV33DRAFT_186199</name>
</gene>
<organism evidence="2 3">
    <name type="scientific">Aspergillus novoparasiticus</name>
    <dbReference type="NCBI Taxonomy" id="986946"/>
    <lineage>
        <taxon>Eukaryota</taxon>
        <taxon>Fungi</taxon>
        <taxon>Dikarya</taxon>
        <taxon>Ascomycota</taxon>
        <taxon>Pezizomycotina</taxon>
        <taxon>Eurotiomycetes</taxon>
        <taxon>Eurotiomycetidae</taxon>
        <taxon>Eurotiales</taxon>
        <taxon>Aspergillaceae</taxon>
        <taxon>Aspergillus</taxon>
        <taxon>Aspergillus subgen. Circumdati</taxon>
    </lineage>
</organism>
<dbReference type="EMBL" id="ML733898">
    <property type="protein sequence ID" value="KAB8212769.1"/>
    <property type="molecule type" value="Genomic_DNA"/>
</dbReference>
<keyword evidence="1" id="KW-1133">Transmembrane helix</keyword>
<keyword evidence="1" id="KW-0812">Transmembrane</keyword>
<keyword evidence="3" id="KW-1185">Reference proteome</keyword>
<dbReference type="AlphaFoldDB" id="A0A5N6E634"/>
<sequence>MLQKRCLGLFVIANSITEFWQSWGDPGIFFGGWGAPVLSKLCIFALRLVFSVTGYL</sequence>
<proteinExistence type="predicted"/>
<evidence type="ECO:0000256" key="1">
    <source>
        <dbReference type="SAM" id="Phobius"/>
    </source>
</evidence>
<evidence type="ECO:0000313" key="3">
    <source>
        <dbReference type="Proteomes" id="UP000326799"/>
    </source>
</evidence>
<feature type="transmembrane region" description="Helical" evidence="1">
    <location>
        <begin position="27"/>
        <end position="50"/>
    </location>
</feature>
<reference evidence="2 3" key="1">
    <citation type="submission" date="2019-04" db="EMBL/GenBank/DDBJ databases">
        <title>Fungal friends and foes A comparative genomics study of 23 Aspergillus species from section Flavi.</title>
        <authorList>
            <consortium name="DOE Joint Genome Institute"/>
            <person name="Kjaerbolling I."/>
            <person name="Vesth T.C."/>
            <person name="Frisvad J.C."/>
            <person name="Nybo J.L."/>
            <person name="Theobald S."/>
            <person name="Kildgaard S."/>
            <person name="Petersen T.I."/>
            <person name="Kuo A."/>
            <person name="Sato A."/>
            <person name="Lyhne E.K."/>
            <person name="Kogle M.E."/>
            <person name="Wiebenga A."/>
            <person name="Kun R.S."/>
            <person name="Lubbers R.J."/>
            <person name="Makela M.R."/>
            <person name="Barry K."/>
            <person name="Chovatia M."/>
            <person name="Clum A."/>
            <person name="Daum C."/>
            <person name="Haridas S."/>
            <person name="He G."/>
            <person name="LaButti K."/>
            <person name="Lipzen A."/>
            <person name="Mondo S."/>
            <person name="Pangilinan J."/>
            <person name="Riley R."/>
            <person name="Salamov A."/>
            <person name="Simmons B.A."/>
            <person name="Magnuson J.K."/>
            <person name="Henrissat B."/>
            <person name="Mortensen U.H."/>
            <person name="Larsen T.O."/>
            <person name="De vries R.P."/>
            <person name="Grigoriev I.V."/>
            <person name="Machida M."/>
            <person name="Baker S.E."/>
            <person name="Andersen M.R."/>
        </authorList>
    </citation>
    <scope>NUCLEOTIDE SEQUENCE [LARGE SCALE GENOMIC DNA]</scope>
    <source>
        <strain evidence="2 3">CBS 126849</strain>
    </source>
</reference>